<comment type="caution">
    <text evidence="1">The sequence shown here is derived from an EMBL/GenBank/DDBJ whole genome shotgun (WGS) entry which is preliminary data.</text>
</comment>
<gene>
    <name evidence="1" type="ORF">GCM10011416_23380</name>
</gene>
<reference evidence="1" key="1">
    <citation type="journal article" date="2014" name="Int. J. Syst. Evol. Microbiol.">
        <title>Complete genome sequence of Corynebacterium casei LMG S-19264T (=DSM 44701T), isolated from a smear-ripened cheese.</title>
        <authorList>
            <consortium name="US DOE Joint Genome Institute (JGI-PGF)"/>
            <person name="Walter F."/>
            <person name="Albersmeier A."/>
            <person name="Kalinowski J."/>
            <person name="Ruckert C."/>
        </authorList>
    </citation>
    <scope>NUCLEOTIDE SEQUENCE</scope>
    <source>
        <strain evidence="1">CGMCC 1.15763</strain>
    </source>
</reference>
<sequence>MTIGELIEEAQELERDYKTFKTRNEKIIASKKAKEIVLGINQFYKETNDAELMDLMKRISAIKVKLEKRLKGRLTA</sequence>
<dbReference type="EMBL" id="BMJW01000003">
    <property type="protein sequence ID" value="GGH03680.1"/>
    <property type="molecule type" value="Genomic_DNA"/>
</dbReference>
<dbReference type="AlphaFoldDB" id="A0A917I2L3"/>
<dbReference type="Proteomes" id="UP000633278">
    <property type="component" value="Unassembled WGS sequence"/>
</dbReference>
<evidence type="ECO:0000313" key="1">
    <source>
        <dbReference type="EMBL" id="GGH03680.1"/>
    </source>
</evidence>
<keyword evidence="2" id="KW-1185">Reference proteome</keyword>
<organism evidence="1 2">
    <name type="scientific">Polaribacter pacificus</name>
    <dbReference type="NCBI Taxonomy" id="1775173"/>
    <lineage>
        <taxon>Bacteria</taxon>
        <taxon>Pseudomonadati</taxon>
        <taxon>Bacteroidota</taxon>
        <taxon>Flavobacteriia</taxon>
        <taxon>Flavobacteriales</taxon>
        <taxon>Flavobacteriaceae</taxon>
    </lineage>
</organism>
<protein>
    <submittedName>
        <fullName evidence="1">Uncharacterized protein</fullName>
    </submittedName>
</protein>
<evidence type="ECO:0000313" key="2">
    <source>
        <dbReference type="Proteomes" id="UP000633278"/>
    </source>
</evidence>
<dbReference type="RefSeq" id="WP_188599534.1">
    <property type="nucleotide sequence ID" value="NZ_BMJW01000003.1"/>
</dbReference>
<accession>A0A917I2L3</accession>
<reference evidence="1" key="2">
    <citation type="submission" date="2020-09" db="EMBL/GenBank/DDBJ databases">
        <authorList>
            <person name="Sun Q."/>
            <person name="Zhou Y."/>
        </authorList>
    </citation>
    <scope>NUCLEOTIDE SEQUENCE</scope>
    <source>
        <strain evidence="1">CGMCC 1.15763</strain>
    </source>
</reference>
<name>A0A917I2L3_9FLAO</name>
<proteinExistence type="predicted"/>